<dbReference type="PANTHER" id="PTHR24365">
    <property type="entry name" value="TOLL-LIKE RECEPTOR"/>
    <property type="match status" value="1"/>
</dbReference>
<dbReference type="Proteomes" id="UP000828390">
    <property type="component" value="Unassembled WGS sequence"/>
</dbReference>
<comment type="subcellular location">
    <subcellularLocation>
        <location evidence="1">Membrane</location>
    </subcellularLocation>
</comment>
<accession>A0A9D4HB54</accession>
<evidence type="ECO:0000256" key="4">
    <source>
        <dbReference type="ARBA" id="ARBA00022989"/>
    </source>
</evidence>
<dbReference type="EMBL" id="JAIWYP010000004">
    <property type="protein sequence ID" value="KAH3831790.1"/>
    <property type="molecule type" value="Genomic_DNA"/>
</dbReference>
<keyword evidence="9" id="KW-1185">Reference proteome</keyword>
<name>A0A9D4HB54_DREPO</name>
<protein>
    <recommendedName>
        <fullName evidence="7">TIR domain-containing protein</fullName>
    </recommendedName>
</protein>
<evidence type="ECO:0000256" key="2">
    <source>
        <dbReference type="ARBA" id="ARBA00022692"/>
    </source>
</evidence>
<dbReference type="PANTHER" id="PTHR24365:SF530">
    <property type="entry name" value="MSTPROX-RELATED"/>
    <property type="match status" value="1"/>
</dbReference>
<dbReference type="InterPro" id="IPR035897">
    <property type="entry name" value="Toll_tir_struct_dom_sf"/>
</dbReference>
<evidence type="ECO:0000256" key="6">
    <source>
        <dbReference type="SAM" id="Phobius"/>
    </source>
</evidence>
<reference evidence="8" key="1">
    <citation type="journal article" date="2019" name="bioRxiv">
        <title>The Genome of the Zebra Mussel, Dreissena polymorpha: A Resource for Invasive Species Research.</title>
        <authorList>
            <person name="McCartney M.A."/>
            <person name="Auch B."/>
            <person name="Kono T."/>
            <person name="Mallez S."/>
            <person name="Zhang Y."/>
            <person name="Obille A."/>
            <person name="Becker A."/>
            <person name="Abrahante J.E."/>
            <person name="Garbe J."/>
            <person name="Badalamenti J.P."/>
            <person name="Herman A."/>
            <person name="Mangelson H."/>
            <person name="Liachko I."/>
            <person name="Sullivan S."/>
            <person name="Sone E.D."/>
            <person name="Koren S."/>
            <person name="Silverstein K.A.T."/>
            <person name="Beckman K.B."/>
            <person name="Gohl D.M."/>
        </authorList>
    </citation>
    <scope>NUCLEOTIDE SEQUENCE</scope>
    <source>
        <strain evidence="8">Duluth1</strain>
        <tissue evidence="8">Whole animal</tissue>
    </source>
</reference>
<evidence type="ECO:0000313" key="8">
    <source>
        <dbReference type="EMBL" id="KAH3831790.1"/>
    </source>
</evidence>
<keyword evidence="3" id="KW-0732">Signal</keyword>
<evidence type="ECO:0000256" key="1">
    <source>
        <dbReference type="ARBA" id="ARBA00004370"/>
    </source>
</evidence>
<dbReference type="Gene3D" id="3.40.50.10140">
    <property type="entry name" value="Toll/interleukin-1 receptor homology (TIR) domain"/>
    <property type="match status" value="1"/>
</dbReference>
<feature type="transmembrane region" description="Helical" evidence="6">
    <location>
        <begin position="18"/>
        <end position="38"/>
    </location>
</feature>
<comment type="caution">
    <text evidence="8">The sequence shown here is derived from an EMBL/GenBank/DDBJ whole genome shotgun (WGS) entry which is preliminary data.</text>
</comment>
<proteinExistence type="predicted"/>
<dbReference type="GO" id="GO:0005886">
    <property type="term" value="C:plasma membrane"/>
    <property type="evidence" value="ECO:0007669"/>
    <property type="project" value="TreeGrafter"/>
</dbReference>
<evidence type="ECO:0000259" key="7">
    <source>
        <dbReference type="PROSITE" id="PS50104"/>
    </source>
</evidence>
<dbReference type="PROSITE" id="PS50104">
    <property type="entry name" value="TIR"/>
    <property type="match status" value="1"/>
</dbReference>
<keyword evidence="5 6" id="KW-0472">Membrane</keyword>
<gene>
    <name evidence="8" type="ORF">DPMN_105060</name>
</gene>
<evidence type="ECO:0000313" key="9">
    <source>
        <dbReference type="Proteomes" id="UP000828390"/>
    </source>
</evidence>
<dbReference type="AlphaFoldDB" id="A0A9D4HB54"/>
<dbReference type="InterPro" id="IPR000157">
    <property type="entry name" value="TIR_dom"/>
</dbReference>
<keyword evidence="4 6" id="KW-1133">Transmembrane helix</keyword>
<reference evidence="8" key="2">
    <citation type="submission" date="2020-11" db="EMBL/GenBank/DDBJ databases">
        <authorList>
            <person name="McCartney M.A."/>
            <person name="Auch B."/>
            <person name="Kono T."/>
            <person name="Mallez S."/>
            <person name="Becker A."/>
            <person name="Gohl D.M."/>
            <person name="Silverstein K.A.T."/>
            <person name="Koren S."/>
            <person name="Bechman K.B."/>
            <person name="Herman A."/>
            <person name="Abrahante J.E."/>
            <person name="Garbe J."/>
        </authorList>
    </citation>
    <scope>NUCLEOTIDE SEQUENCE</scope>
    <source>
        <strain evidence="8">Duluth1</strain>
        <tissue evidence="8">Whole animal</tissue>
    </source>
</reference>
<evidence type="ECO:0000256" key="5">
    <source>
        <dbReference type="ARBA" id="ARBA00023136"/>
    </source>
</evidence>
<evidence type="ECO:0000256" key="3">
    <source>
        <dbReference type="ARBA" id="ARBA00022729"/>
    </source>
</evidence>
<dbReference type="GO" id="GO:0007165">
    <property type="term" value="P:signal transduction"/>
    <property type="evidence" value="ECO:0007669"/>
    <property type="project" value="InterPro"/>
</dbReference>
<dbReference type="SUPFAM" id="SSF52200">
    <property type="entry name" value="Toll/Interleukin receptor TIR domain"/>
    <property type="match status" value="1"/>
</dbReference>
<keyword evidence="2 6" id="KW-0812">Transmembrane</keyword>
<organism evidence="8 9">
    <name type="scientific">Dreissena polymorpha</name>
    <name type="common">Zebra mussel</name>
    <name type="synonym">Mytilus polymorpha</name>
    <dbReference type="NCBI Taxonomy" id="45954"/>
    <lineage>
        <taxon>Eukaryota</taxon>
        <taxon>Metazoa</taxon>
        <taxon>Spiralia</taxon>
        <taxon>Lophotrochozoa</taxon>
        <taxon>Mollusca</taxon>
        <taxon>Bivalvia</taxon>
        <taxon>Autobranchia</taxon>
        <taxon>Heteroconchia</taxon>
        <taxon>Euheterodonta</taxon>
        <taxon>Imparidentia</taxon>
        <taxon>Neoheterodontei</taxon>
        <taxon>Myida</taxon>
        <taxon>Dreissenoidea</taxon>
        <taxon>Dreissenidae</taxon>
        <taxon>Dreissena</taxon>
    </lineage>
</organism>
<sequence>MLWKKTNAYCRVQNIKRILAICLPIVFVSLLIGFLIFLKIQSTRRRKRERKNIRSQIELGEFSKKFAAFLSFSSDDAELVVNTILPKLNSELQLKTGTNRVLVCSGDRHFRPGYALGEEIIRCIEDSAVIILAVSSAKRNGAGKKCRKLTIKINQ</sequence>
<dbReference type="GO" id="GO:0038023">
    <property type="term" value="F:signaling receptor activity"/>
    <property type="evidence" value="ECO:0007669"/>
    <property type="project" value="TreeGrafter"/>
</dbReference>
<feature type="domain" description="TIR" evidence="7">
    <location>
        <begin position="64"/>
        <end position="155"/>
    </location>
</feature>